<dbReference type="EMBL" id="CP121472">
    <property type="protein sequence ID" value="WPL18766.1"/>
    <property type="molecule type" value="Genomic_DNA"/>
</dbReference>
<dbReference type="NCBIfam" id="NF033441">
    <property type="entry name" value="BREX_BrxC"/>
    <property type="match status" value="1"/>
</dbReference>
<dbReference type="InterPro" id="IPR047679">
    <property type="entry name" value="BREX_BrxC"/>
</dbReference>
<dbReference type="InterPro" id="IPR058037">
    <property type="entry name" value="BREX_BrxC_helical"/>
</dbReference>
<sequence length="1203" mass="134060">MLIKNLFTKPVDRPINGVIKADQDDAASVWQELDEYVITKELDTHFRRFFDAFLKTIDQAGDPHVLGLIGVWISGFFGSGKSHFLKILSYLLENREISYQGQTRRAIDFFDGKIQDAMLAGDIKRALSTDTDVILFNIDSKADSSGRDAILRVFLKVFNQKLGYSGDYPHLADIERRLDQQGELQAFKAAFHAVAGVDWDAERDGYSFYQDEIVQALADTLGKSPEGARAWLERAEADFESLLTVENFAGWVREYLDQPHPGQAAAPGQGRRIVFLVDEIGQFIGQDTHLMLSLQTITENLGTACGGRAWVVVTSQEDIDAILGEVRASKANDFSKIQGRFKTRLSLSSGNVDEVIQKRLLTKTEPARAALSQVYAESADILKNQLSFSHVGMTFKPFADAADFAAVYPFAPYQFQLVQKIFEAIRRHGVTGLHLARGERSMLDAFQSAATQLRDTEVGVLVPLYRFYPAIESFLEGVVKSTIDNAERNDKLDPFDTLVLKTLFLIRYVDEIRGNVDNLVTLFVDRIDADRLALRHQIEASLQRLERETLIGRNGEDFFFLTNEERDISREIKDIDLSPAEETKLLAELLFEDVLKGLRKHRFPDNGKDFGLTRLCDLHPHGQRSDGDLVLSVITPLADDYGLYDETRCILNSAADGGALILKLPDDKTLAREIRTLIQTDKYVGRKNDGSASHTTLRILRERQEENRERRARLLRMLDAHGQEAACHAAGQPVPTKAKSAAQVIIDGLNYLVRNSFNKLGYLTQLSANPQAEIKAILSATDVDDLGFSLEAGQGNQQAIQELAQHIELMASANHAMVLEALVQERFGRRPYGWPEWEVVLLIARLLRRGDISLVLDGDTLSLEKAYEPLTSPSKWRKLRLIKRKTVDSGQLQQARQLAKELFSSLAPDGEDAIDAHLREQLGRWRGDLSEYQTLAGTGQYPGGPTIADALGVIKALSAETDSVSLIEQFLARKSDLLDLADDIHELRNFYTHQRQAWDQLIDAKQRFQANRTELEQHGDAAAALKRIAEILAAPAPYGMVKEAAGLIHRIEQVNDGLIAAQRDRILPEIDKQLAKVQSELDAAQADNTLSNQCLYPLQQLKQQIAAQTSLAHITQAGIRALELADAAFAKIEASAPPPPKQPSDGVKEKPGQPYVKPRRVIKPAALAPEGYLETQADIDAYLDKLRGALETVIAAGDRIELR</sequence>
<evidence type="ECO:0000259" key="4">
    <source>
        <dbReference type="Pfam" id="PF25796"/>
    </source>
</evidence>
<name>A0ABZ0SF86_9GAMM</name>
<keyword evidence="6" id="KW-1185">Reference proteome</keyword>
<accession>A0ABZ0SF86</accession>
<evidence type="ECO:0008006" key="7">
    <source>
        <dbReference type="Google" id="ProtNLM"/>
    </source>
</evidence>
<evidence type="ECO:0000313" key="5">
    <source>
        <dbReference type="EMBL" id="WPL18766.1"/>
    </source>
</evidence>
<dbReference type="Proteomes" id="UP001432180">
    <property type="component" value="Chromosome"/>
</dbReference>
<organism evidence="5 6">
    <name type="scientific">Thiorhodovibrio winogradskyi</name>
    <dbReference type="NCBI Taxonomy" id="77007"/>
    <lineage>
        <taxon>Bacteria</taxon>
        <taxon>Pseudomonadati</taxon>
        <taxon>Pseudomonadota</taxon>
        <taxon>Gammaproteobacteria</taxon>
        <taxon>Chromatiales</taxon>
        <taxon>Chromatiaceae</taxon>
        <taxon>Thiorhodovibrio</taxon>
    </lineage>
</organism>
<dbReference type="Pfam" id="PF25792">
    <property type="entry name" value="BREX_BrxC_helical"/>
    <property type="match status" value="1"/>
</dbReference>
<feature type="region of interest" description="Disordered" evidence="1">
    <location>
        <begin position="1134"/>
        <end position="1160"/>
    </location>
</feature>
<dbReference type="InterPro" id="IPR058036">
    <property type="entry name" value="BREX_BrxC_4th"/>
</dbReference>
<evidence type="ECO:0000259" key="3">
    <source>
        <dbReference type="Pfam" id="PF25792"/>
    </source>
</evidence>
<evidence type="ECO:0000259" key="2">
    <source>
        <dbReference type="Pfam" id="PF25791"/>
    </source>
</evidence>
<proteinExistence type="predicted"/>
<evidence type="ECO:0000256" key="1">
    <source>
        <dbReference type="SAM" id="MobiDB-lite"/>
    </source>
</evidence>
<dbReference type="InterPro" id="IPR058038">
    <property type="entry name" value="BREX_BrxC_wHTH"/>
</dbReference>
<feature type="domain" description="Probable ATP-binding protein BrxC winged helix-turn-helix" evidence="2">
    <location>
        <begin position="759"/>
        <end position="884"/>
    </location>
</feature>
<reference evidence="5 6" key="1">
    <citation type="journal article" date="2023" name="Microorganisms">
        <title>Thiorhodovibrio frisius and Trv. litoralis spp. nov., Two Novel Members from a Clade of Fastidious Purple Sulfur Bacteria That Exhibit Unique Red-Shifted Light-Harvesting Capabilities.</title>
        <authorList>
            <person name="Methner A."/>
            <person name="Kuzyk S.B."/>
            <person name="Petersen J."/>
            <person name="Bauer S."/>
            <person name="Brinkmann H."/>
            <person name="Sichau K."/>
            <person name="Wanner G."/>
            <person name="Wolf J."/>
            <person name="Neumann-Schaal M."/>
            <person name="Henke P."/>
            <person name="Tank M."/>
            <person name="Sproer C."/>
            <person name="Bunk B."/>
            <person name="Overmann J."/>
        </authorList>
    </citation>
    <scope>NUCLEOTIDE SEQUENCE [LARGE SCALE GENOMIC DNA]</scope>
    <source>
        <strain evidence="5 6">DSM 6702</strain>
    </source>
</reference>
<gene>
    <name evidence="5" type="ORF">Thiowin_03857</name>
</gene>
<dbReference type="Pfam" id="PF25796">
    <property type="entry name" value="BREX_BrxC_4th"/>
    <property type="match status" value="1"/>
</dbReference>
<evidence type="ECO:0000313" key="6">
    <source>
        <dbReference type="Proteomes" id="UP001432180"/>
    </source>
</evidence>
<protein>
    <recommendedName>
        <fullName evidence="7">ATPase-like protein</fullName>
    </recommendedName>
</protein>
<feature type="domain" description="Probable ATP-binding protein BrxC 4th six-stranded beta-sheet" evidence="4">
    <location>
        <begin position="576"/>
        <end position="752"/>
    </location>
</feature>
<feature type="domain" description="Probable ATP-binding protein BrxC alpha-helical" evidence="3">
    <location>
        <begin position="891"/>
        <end position="1012"/>
    </location>
</feature>
<dbReference type="RefSeq" id="WP_328984510.1">
    <property type="nucleotide sequence ID" value="NZ_CP121472.1"/>
</dbReference>
<dbReference type="Pfam" id="PF25791">
    <property type="entry name" value="WHD_BREX_BrxC"/>
    <property type="match status" value="1"/>
</dbReference>